<keyword evidence="2" id="KW-1185">Reference proteome</keyword>
<organism evidence="1 2">
    <name type="scientific">Ambrosiozyma monospora</name>
    <name type="common">Yeast</name>
    <name type="synonym">Endomycopsis monosporus</name>
    <dbReference type="NCBI Taxonomy" id="43982"/>
    <lineage>
        <taxon>Eukaryota</taxon>
        <taxon>Fungi</taxon>
        <taxon>Dikarya</taxon>
        <taxon>Ascomycota</taxon>
        <taxon>Saccharomycotina</taxon>
        <taxon>Pichiomycetes</taxon>
        <taxon>Pichiales</taxon>
        <taxon>Pichiaceae</taxon>
        <taxon>Ambrosiozyma</taxon>
    </lineage>
</organism>
<dbReference type="EMBL" id="BSXS01001668">
    <property type="protein sequence ID" value="GME76879.1"/>
    <property type="molecule type" value="Genomic_DNA"/>
</dbReference>
<evidence type="ECO:0000313" key="1">
    <source>
        <dbReference type="EMBL" id="GME76879.1"/>
    </source>
</evidence>
<dbReference type="Proteomes" id="UP001165064">
    <property type="component" value="Unassembled WGS sequence"/>
</dbReference>
<name>A0ACB5SYR9_AMBMO</name>
<comment type="caution">
    <text evidence="1">The sequence shown here is derived from an EMBL/GenBank/DDBJ whole genome shotgun (WGS) entry which is preliminary data.</text>
</comment>
<reference evidence="1" key="1">
    <citation type="submission" date="2023-04" db="EMBL/GenBank/DDBJ databases">
        <title>Ambrosiozyma monospora NBRC 10751.</title>
        <authorList>
            <person name="Ichikawa N."/>
            <person name="Sato H."/>
            <person name="Tonouchi N."/>
        </authorList>
    </citation>
    <scope>NUCLEOTIDE SEQUENCE</scope>
    <source>
        <strain evidence="1">NBRC 10751</strain>
    </source>
</reference>
<accession>A0ACB5SYR9</accession>
<protein>
    <submittedName>
        <fullName evidence="1">Unnamed protein product</fullName>
    </submittedName>
</protein>
<sequence length="102" mass="12409">MPKFKLQQSVSRSWSHPTSPEFCVQRPEIKTPFKNEDEPKDQNYEVQVEHSAFVAHPKYHKPTNTKQKNVFRRCFRRRKKTNRRDSRKKQTRNKLVKRKNSL</sequence>
<proteinExistence type="predicted"/>
<evidence type="ECO:0000313" key="2">
    <source>
        <dbReference type="Proteomes" id="UP001165064"/>
    </source>
</evidence>
<gene>
    <name evidence="1" type="ORF">Amon02_000280600</name>
</gene>